<dbReference type="InterPro" id="IPR036390">
    <property type="entry name" value="WH_DNA-bd_sf"/>
</dbReference>
<dbReference type="Gene3D" id="3.40.50.150">
    <property type="entry name" value="Vaccinia Virus protein VP39"/>
    <property type="match status" value="1"/>
</dbReference>
<dbReference type="PIRSF" id="PIRSF005739">
    <property type="entry name" value="O-mtase"/>
    <property type="match status" value="1"/>
</dbReference>
<name>A0ABR7SXQ4_9ACTN</name>
<dbReference type="Pfam" id="PF08100">
    <property type="entry name" value="Dimerisation"/>
    <property type="match status" value="1"/>
</dbReference>
<dbReference type="GO" id="GO:0032259">
    <property type="term" value="P:methylation"/>
    <property type="evidence" value="ECO:0007669"/>
    <property type="project" value="UniProtKB-KW"/>
</dbReference>
<gene>
    <name evidence="6" type="ORF">H9Y04_43570</name>
</gene>
<keyword evidence="2" id="KW-0808">Transferase</keyword>
<dbReference type="EMBL" id="JACTVJ010000041">
    <property type="protein sequence ID" value="MBC9719412.1"/>
    <property type="molecule type" value="Genomic_DNA"/>
</dbReference>
<dbReference type="PANTHER" id="PTHR43712:SF2">
    <property type="entry name" value="O-METHYLTRANSFERASE CICE"/>
    <property type="match status" value="1"/>
</dbReference>
<dbReference type="InterPro" id="IPR029063">
    <property type="entry name" value="SAM-dependent_MTases_sf"/>
</dbReference>
<dbReference type="InterPro" id="IPR016461">
    <property type="entry name" value="COMT-like"/>
</dbReference>
<evidence type="ECO:0000256" key="1">
    <source>
        <dbReference type="ARBA" id="ARBA00022603"/>
    </source>
</evidence>
<dbReference type="PANTHER" id="PTHR43712">
    <property type="entry name" value="PUTATIVE (AFU_ORTHOLOGUE AFUA_4G14580)-RELATED"/>
    <property type="match status" value="1"/>
</dbReference>
<protein>
    <submittedName>
        <fullName evidence="6">Methyltransferase domain-containing protein</fullName>
    </submittedName>
</protein>
<feature type="domain" description="O-methyltransferase dimerisation" evidence="5">
    <location>
        <begin position="19"/>
        <end position="94"/>
    </location>
</feature>
<keyword evidence="7" id="KW-1185">Reference proteome</keyword>
<feature type="domain" description="O-methyltransferase C-terminal" evidence="4">
    <location>
        <begin position="134"/>
        <end position="330"/>
    </location>
</feature>
<reference evidence="6 7" key="1">
    <citation type="submission" date="2020-08" db="EMBL/GenBank/DDBJ databases">
        <title>Genemic of Streptomyces polyaspartic.</title>
        <authorList>
            <person name="Liu W."/>
        </authorList>
    </citation>
    <scope>NUCLEOTIDE SEQUENCE [LARGE SCALE GENOMIC DNA]</scope>
    <source>
        <strain evidence="6 7">TRM66268-LWL</strain>
    </source>
</reference>
<evidence type="ECO:0000313" key="6">
    <source>
        <dbReference type="EMBL" id="MBC9719412.1"/>
    </source>
</evidence>
<sequence length="355" mass="39159">MPDQHAPAPRSAVETLQSTLNGLYRFQYLSTAFELGLFAFLDQKPGSTRADIAAQLGLHEQPTRILLLGCTAFGLTSKVGDGYHNTPVATLLTDSEDRMPAALVTWHKHVIYRPIDRLHESLQHNTNIGMEREIEGSSPNLYTRLAGDPRLEDAFHAMMGTVSRRVAEDVAHRLDLSNCRHLLDVGGGTAVYAAELARRWPHLQITIVDLPSVVDSANQRIAELSLSDRVRAVALDAFADKFPPGIDAVLFAHFLEIWSVERIRTLLAKASRALPEQGDLYIVTPGQDDDETGPVLAATLSAYFQAVASGEGMVYTPREYEEWLTHTGFRPTGRTALAGEYGELLITAVKEQHRP</sequence>
<dbReference type="SUPFAM" id="SSF46785">
    <property type="entry name" value="Winged helix' DNA-binding domain"/>
    <property type="match status" value="1"/>
</dbReference>
<proteinExistence type="predicted"/>
<dbReference type="InterPro" id="IPR036388">
    <property type="entry name" value="WH-like_DNA-bd_sf"/>
</dbReference>
<dbReference type="InterPro" id="IPR001077">
    <property type="entry name" value="COMT_C"/>
</dbReference>
<evidence type="ECO:0000256" key="2">
    <source>
        <dbReference type="ARBA" id="ARBA00022679"/>
    </source>
</evidence>
<dbReference type="Gene3D" id="1.20.58.1390">
    <property type="match status" value="1"/>
</dbReference>
<dbReference type="Pfam" id="PF00891">
    <property type="entry name" value="Methyltransf_2"/>
    <property type="match status" value="1"/>
</dbReference>
<dbReference type="CDD" id="cd02440">
    <property type="entry name" value="AdoMet_MTases"/>
    <property type="match status" value="1"/>
</dbReference>
<dbReference type="Proteomes" id="UP000642284">
    <property type="component" value="Unassembled WGS sequence"/>
</dbReference>
<evidence type="ECO:0000313" key="7">
    <source>
        <dbReference type="Proteomes" id="UP000642284"/>
    </source>
</evidence>
<dbReference type="Gene3D" id="1.10.10.10">
    <property type="entry name" value="Winged helix-like DNA-binding domain superfamily/Winged helix DNA-binding domain"/>
    <property type="match status" value="1"/>
</dbReference>
<dbReference type="RefSeq" id="WP_187819818.1">
    <property type="nucleotide sequence ID" value="NZ_JACTVJ010000041.1"/>
</dbReference>
<accession>A0ABR7SXQ4</accession>
<comment type="caution">
    <text evidence="6">The sequence shown here is derived from an EMBL/GenBank/DDBJ whole genome shotgun (WGS) entry which is preliminary data.</text>
</comment>
<dbReference type="InterPro" id="IPR012967">
    <property type="entry name" value="COMT_dimerisation"/>
</dbReference>
<organism evidence="6 7">
    <name type="scientific">Streptomyces polyasparticus</name>
    <dbReference type="NCBI Taxonomy" id="2767826"/>
    <lineage>
        <taxon>Bacteria</taxon>
        <taxon>Bacillati</taxon>
        <taxon>Actinomycetota</taxon>
        <taxon>Actinomycetes</taxon>
        <taxon>Kitasatosporales</taxon>
        <taxon>Streptomycetaceae</taxon>
        <taxon>Streptomyces</taxon>
    </lineage>
</organism>
<keyword evidence="3" id="KW-0949">S-adenosyl-L-methionine</keyword>
<evidence type="ECO:0000259" key="5">
    <source>
        <dbReference type="Pfam" id="PF08100"/>
    </source>
</evidence>
<dbReference type="GO" id="GO:0008168">
    <property type="term" value="F:methyltransferase activity"/>
    <property type="evidence" value="ECO:0007669"/>
    <property type="project" value="UniProtKB-KW"/>
</dbReference>
<evidence type="ECO:0000256" key="3">
    <source>
        <dbReference type="ARBA" id="ARBA00022691"/>
    </source>
</evidence>
<dbReference type="SUPFAM" id="SSF53335">
    <property type="entry name" value="S-adenosyl-L-methionine-dependent methyltransferases"/>
    <property type="match status" value="1"/>
</dbReference>
<keyword evidence="1 6" id="KW-0489">Methyltransferase</keyword>
<evidence type="ECO:0000259" key="4">
    <source>
        <dbReference type="Pfam" id="PF00891"/>
    </source>
</evidence>
<dbReference type="PROSITE" id="PS51683">
    <property type="entry name" value="SAM_OMT_II"/>
    <property type="match status" value="1"/>
</dbReference>